<dbReference type="PIRSF" id="PIRSF000137">
    <property type="entry name" value="Alcohol_oxidase"/>
    <property type="match status" value="1"/>
</dbReference>
<dbReference type="InterPro" id="IPR012132">
    <property type="entry name" value="GMC_OxRdtase"/>
</dbReference>
<organism evidence="7">
    <name type="scientific">marine metagenome</name>
    <dbReference type="NCBI Taxonomy" id="408172"/>
    <lineage>
        <taxon>unclassified sequences</taxon>
        <taxon>metagenomes</taxon>
        <taxon>ecological metagenomes</taxon>
    </lineage>
</organism>
<dbReference type="InterPro" id="IPR000172">
    <property type="entry name" value="GMC_OxRdtase_N"/>
</dbReference>
<sequence length="531" mass="57516">MTFDYVVVGGGTAGCVLASRLSENPSCQVLLLEAGPRYRGLSIQVPGAVGQLYLKGKYHWDYRCEPETHASGRSLPYKMGRILGGSSAINGMMWVRGNSADFDGWATSGCNGWSYSDIEPLFRRIESFSDPTDPYMGHSGPIKVTADDPAVSPLNVAFLNAAEQAGYPLNQNYNGPIQEGFGAMHRNTDEGRRSDVYAGYLQPALKRPNLTVLTGVQVERVMIDGTRATGIVISDDKQRQTITATEEILIAAGAIASPQLLQLSGIGSPEHLESLGIPIVHDLPGVGENLHTHVLISLVFQCSQPASVYPATRFPGNLLAGLQWLTSKTGAAATTHMDVGGFLKTDSGSPAPNLQCTFMPLAFGDLYTDFGGHGFQIWGDLVAPKSRGSVKICDTDIKVNPKFRFNFLRDSDDLLALRSGYEILKDLSNQKAFAEFMGKEINPGPRITSTGDIEPWIRETFSVSHHLAGTCRMGPSSDPLTVVTPELKVNGLERLRIVDASIMPIVTRGNTHAPVIMIAEKAADMIRHDQR</sequence>
<dbReference type="GO" id="GO:0050660">
    <property type="term" value="F:flavin adenine dinucleotide binding"/>
    <property type="evidence" value="ECO:0007669"/>
    <property type="project" value="InterPro"/>
</dbReference>
<dbReference type="SUPFAM" id="SSF54373">
    <property type="entry name" value="FAD-linked reductases, C-terminal domain"/>
    <property type="match status" value="1"/>
</dbReference>
<dbReference type="InterPro" id="IPR036188">
    <property type="entry name" value="FAD/NAD-bd_sf"/>
</dbReference>
<evidence type="ECO:0000259" key="5">
    <source>
        <dbReference type="PROSITE" id="PS00623"/>
    </source>
</evidence>
<dbReference type="Gene3D" id="3.30.560.10">
    <property type="entry name" value="Glucose Oxidase, domain 3"/>
    <property type="match status" value="1"/>
</dbReference>
<dbReference type="SUPFAM" id="SSF51905">
    <property type="entry name" value="FAD/NAD(P)-binding domain"/>
    <property type="match status" value="1"/>
</dbReference>
<dbReference type="PROSITE" id="PS00624">
    <property type="entry name" value="GMC_OXRED_2"/>
    <property type="match status" value="1"/>
</dbReference>
<accession>A0A381XU64</accession>
<dbReference type="PANTHER" id="PTHR11552:SF147">
    <property type="entry name" value="CHOLINE DEHYDROGENASE, MITOCHONDRIAL"/>
    <property type="match status" value="1"/>
</dbReference>
<evidence type="ECO:0000259" key="6">
    <source>
        <dbReference type="PROSITE" id="PS00624"/>
    </source>
</evidence>
<evidence type="ECO:0000256" key="3">
    <source>
        <dbReference type="ARBA" id="ARBA00022630"/>
    </source>
</evidence>
<evidence type="ECO:0000313" key="7">
    <source>
        <dbReference type="EMBL" id="SVA68336.1"/>
    </source>
</evidence>
<reference evidence="7" key="1">
    <citation type="submission" date="2018-05" db="EMBL/GenBank/DDBJ databases">
        <authorList>
            <person name="Lanie J.A."/>
            <person name="Ng W.-L."/>
            <person name="Kazmierczak K.M."/>
            <person name="Andrzejewski T.M."/>
            <person name="Davidsen T.M."/>
            <person name="Wayne K.J."/>
            <person name="Tettelin H."/>
            <person name="Glass J.I."/>
            <person name="Rusch D."/>
            <person name="Podicherti R."/>
            <person name="Tsui H.-C.T."/>
            <person name="Winkler M.E."/>
        </authorList>
    </citation>
    <scope>NUCLEOTIDE SEQUENCE</scope>
</reference>
<keyword evidence="3" id="KW-0285">Flavoprotein</keyword>
<dbReference type="EMBL" id="UINC01016409">
    <property type="protein sequence ID" value="SVA68336.1"/>
    <property type="molecule type" value="Genomic_DNA"/>
</dbReference>
<dbReference type="InterPro" id="IPR007867">
    <property type="entry name" value="GMC_OxRtase_C"/>
</dbReference>
<dbReference type="Gene3D" id="3.50.50.60">
    <property type="entry name" value="FAD/NAD(P)-binding domain"/>
    <property type="match status" value="1"/>
</dbReference>
<comment type="cofactor">
    <cofactor evidence="1">
        <name>FAD</name>
        <dbReference type="ChEBI" id="CHEBI:57692"/>
    </cofactor>
</comment>
<dbReference type="AlphaFoldDB" id="A0A381XU64"/>
<dbReference type="Pfam" id="PF00732">
    <property type="entry name" value="GMC_oxred_N"/>
    <property type="match status" value="1"/>
</dbReference>
<dbReference type="Pfam" id="PF05199">
    <property type="entry name" value="GMC_oxred_C"/>
    <property type="match status" value="1"/>
</dbReference>
<feature type="domain" description="Glucose-methanol-choline oxidoreductase N-terminal" evidence="6">
    <location>
        <begin position="253"/>
        <end position="267"/>
    </location>
</feature>
<keyword evidence="4" id="KW-0274">FAD</keyword>
<protein>
    <recommendedName>
        <fullName evidence="5 6">Glucose-methanol-choline oxidoreductase N-terminal domain-containing protein</fullName>
    </recommendedName>
</protein>
<dbReference type="GO" id="GO:0016614">
    <property type="term" value="F:oxidoreductase activity, acting on CH-OH group of donors"/>
    <property type="evidence" value="ECO:0007669"/>
    <property type="project" value="InterPro"/>
</dbReference>
<evidence type="ECO:0000256" key="2">
    <source>
        <dbReference type="ARBA" id="ARBA00010790"/>
    </source>
</evidence>
<comment type="similarity">
    <text evidence="2">Belongs to the GMC oxidoreductase family.</text>
</comment>
<gene>
    <name evidence="7" type="ORF">METZ01_LOCUS121190</name>
</gene>
<feature type="domain" description="Glucose-methanol-choline oxidoreductase N-terminal" evidence="5">
    <location>
        <begin position="80"/>
        <end position="103"/>
    </location>
</feature>
<dbReference type="PROSITE" id="PS00623">
    <property type="entry name" value="GMC_OXRED_1"/>
    <property type="match status" value="1"/>
</dbReference>
<evidence type="ECO:0000256" key="4">
    <source>
        <dbReference type="ARBA" id="ARBA00022827"/>
    </source>
</evidence>
<name>A0A381XU64_9ZZZZ</name>
<proteinExistence type="inferred from homology"/>
<dbReference type="PANTHER" id="PTHR11552">
    <property type="entry name" value="GLUCOSE-METHANOL-CHOLINE GMC OXIDOREDUCTASE"/>
    <property type="match status" value="1"/>
</dbReference>
<evidence type="ECO:0000256" key="1">
    <source>
        <dbReference type="ARBA" id="ARBA00001974"/>
    </source>
</evidence>